<keyword evidence="3" id="KW-1185">Reference proteome</keyword>
<comment type="caution">
    <text evidence="2">The sequence shown here is derived from an EMBL/GenBank/DDBJ whole genome shotgun (WGS) entry which is preliminary data.</text>
</comment>
<dbReference type="RefSeq" id="WP_273673491.1">
    <property type="nucleotide sequence ID" value="NZ_JAQQXR010000009.1"/>
</dbReference>
<dbReference type="Pfam" id="PF13689">
    <property type="entry name" value="DUF4154"/>
    <property type="match status" value="1"/>
</dbReference>
<sequence>MRFKRTPGNCAGALLALLCLQWPAPALAQAVPEYDLKAAFVFNFAVFTDWPPDALPSGAAMTICVYQGNTLQPALTALSDKLVNGHKVGVRALGGAASLRGCQILVLDSQDRERWSQVRRELAGASVLTVSDDRADGMAIALSVENKRIGFDVDLAVLRQARLTLSSKLLRLARSVQ</sequence>
<feature type="chain" id="PRO_5046115087" evidence="1">
    <location>
        <begin position="29"/>
        <end position="177"/>
    </location>
</feature>
<evidence type="ECO:0000313" key="2">
    <source>
        <dbReference type="EMBL" id="MDC8759979.1"/>
    </source>
</evidence>
<gene>
    <name evidence="2" type="ORF">OIK44_20530</name>
</gene>
<organism evidence="2 3">
    <name type="scientific">Janthinobacterium fluminis</name>
    <dbReference type="NCBI Taxonomy" id="2987524"/>
    <lineage>
        <taxon>Bacteria</taxon>
        <taxon>Pseudomonadati</taxon>
        <taxon>Pseudomonadota</taxon>
        <taxon>Betaproteobacteria</taxon>
        <taxon>Burkholderiales</taxon>
        <taxon>Oxalobacteraceae</taxon>
        <taxon>Janthinobacterium</taxon>
    </lineage>
</organism>
<proteinExistence type="predicted"/>
<dbReference type="EMBL" id="JAQQXR010000009">
    <property type="protein sequence ID" value="MDC8759979.1"/>
    <property type="molecule type" value="Genomic_DNA"/>
</dbReference>
<name>A0ABT5K4Y0_9BURK</name>
<keyword evidence="1" id="KW-0732">Signal</keyword>
<feature type="signal peptide" evidence="1">
    <location>
        <begin position="1"/>
        <end position="28"/>
    </location>
</feature>
<dbReference type="InterPro" id="IPR025293">
    <property type="entry name" value="YfiR/HmsC-like"/>
</dbReference>
<evidence type="ECO:0000313" key="3">
    <source>
        <dbReference type="Proteomes" id="UP001221208"/>
    </source>
</evidence>
<reference evidence="2 3" key="1">
    <citation type="submission" date="2022-10" db="EMBL/GenBank/DDBJ databases">
        <title>Janthinobacterium sp. hw3 Genome sequencing.</title>
        <authorList>
            <person name="Park S."/>
        </authorList>
    </citation>
    <scope>NUCLEOTIDE SEQUENCE [LARGE SCALE GENOMIC DNA]</scope>
    <source>
        <strain evidence="3">hw3</strain>
    </source>
</reference>
<accession>A0ABT5K4Y0</accession>
<protein>
    <submittedName>
        <fullName evidence="2">YfiR family protein</fullName>
    </submittedName>
</protein>
<evidence type="ECO:0000256" key="1">
    <source>
        <dbReference type="SAM" id="SignalP"/>
    </source>
</evidence>
<dbReference type="Proteomes" id="UP001221208">
    <property type="component" value="Unassembled WGS sequence"/>
</dbReference>